<dbReference type="EMBL" id="PYAA01000004">
    <property type="protein sequence ID" value="RAO05569.1"/>
    <property type="molecule type" value="Genomic_DNA"/>
</dbReference>
<sequence length="99" mass="10313">MPPGWPRAIGQAGSGWAWLWGGLVRGGLVRGGLARGGLARGGLALGWPGSGAVTLSGCDGRASLAARIRARDRLGFHDVGVSERAGYRDFTEVEWIKLG</sequence>
<gene>
    <name evidence="1" type="ORF">LAH08_01028</name>
</gene>
<evidence type="ECO:0000313" key="1">
    <source>
        <dbReference type="EMBL" id="RAO05569.1"/>
    </source>
</evidence>
<dbReference type="AlphaFoldDB" id="A0A328NDY7"/>
<proteinExistence type="predicted"/>
<name>A0A328NDY7_9ACTN</name>
<reference evidence="1 2" key="1">
    <citation type="submission" date="2018-03" db="EMBL/GenBank/DDBJ databases">
        <title>Defining the species Micromonospora saelicesensis and Micromonospora noduli under the framework of genomics.</title>
        <authorList>
            <person name="Riesco R."/>
            <person name="Trujillo M.E."/>
        </authorList>
    </citation>
    <scope>NUCLEOTIDE SEQUENCE [LARGE SCALE GENOMIC DNA]</scope>
    <source>
        <strain evidence="1 2">LAH08</strain>
    </source>
</reference>
<evidence type="ECO:0000313" key="2">
    <source>
        <dbReference type="Proteomes" id="UP000248966"/>
    </source>
</evidence>
<protein>
    <submittedName>
        <fullName evidence="1">Uncharacterized protein</fullName>
    </submittedName>
</protein>
<comment type="caution">
    <text evidence="1">The sequence shown here is derived from an EMBL/GenBank/DDBJ whole genome shotgun (WGS) entry which is preliminary data.</text>
</comment>
<dbReference type="Proteomes" id="UP000248966">
    <property type="component" value="Unassembled WGS sequence"/>
</dbReference>
<organism evidence="1 2">
    <name type="scientific">Micromonospora noduli</name>
    <dbReference type="NCBI Taxonomy" id="709876"/>
    <lineage>
        <taxon>Bacteria</taxon>
        <taxon>Bacillati</taxon>
        <taxon>Actinomycetota</taxon>
        <taxon>Actinomycetes</taxon>
        <taxon>Micromonosporales</taxon>
        <taxon>Micromonosporaceae</taxon>
        <taxon>Micromonospora</taxon>
    </lineage>
</organism>
<accession>A0A328NDY7</accession>